<accession>A0A6C0AFH4</accession>
<proteinExistence type="predicted"/>
<organism evidence="1">
    <name type="scientific">viral metagenome</name>
    <dbReference type="NCBI Taxonomy" id="1070528"/>
    <lineage>
        <taxon>unclassified sequences</taxon>
        <taxon>metagenomes</taxon>
        <taxon>organismal metagenomes</taxon>
    </lineage>
</organism>
<evidence type="ECO:0000313" key="1">
    <source>
        <dbReference type="EMBL" id="QHS78462.1"/>
    </source>
</evidence>
<dbReference type="AlphaFoldDB" id="A0A6C0AFH4"/>
<reference evidence="1" key="1">
    <citation type="journal article" date="2020" name="Nature">
        <title>Giant virus diversity and host interactions through global metagenomics.</title>
        <authorList>
            <person name="Schulz F."/>
            <person name="Roux S."/>
            <person name="Paez-Espino D."/>
            <person name="Jungbluth S."/>
            <person name="Walsh D.A."/>
            <person name="Denef V.J."/>
            <person name="McMahon K.D."/>
            <person name="Konstantinidis K.T."/>
            <person name="Eloe-Fadrosh E.A."/>
            <person name="Kyrpides N.C."/>
            <person name="Woyke T."/>
        </authorList>
    </citation>
    <scope>NUCLEOTIDE SEQUENCE</scope>
    <source>
        <strain evidence="1">GVMAG-S-1021933-23</strain>
    </source>
</reference>
<protein>
    <submittedName>
        <fullName evidence="1">Uncharacterized protein</fullName>
    </submittedName>
</protein>
<name>A0A6C0AFH4_9ZZZZ</name>
<dbReference type="EMBL" id="MN740597">
    <property type="protein sequence ID" value="QHS78462.1"/>
    <property type="molecule type" value="Genomic_DNA"/>
</dbReference>
<sequence>MLAYFSDYLEKYISLKYFTLTREIYFIKMLAYFSGYPEKYILLKCWGNFQFI</sequence>